<dbReference type="Pfam" id="PF03108">
    <property type="entry name" value="DBD_Tnp_Mut"/>
    <property type="match status" value="1"/>
</dbReference>
<reference evidence="2 3" key="1">
    <citation type="submission" date="2023-03" db="EMBL/GenBank/DDBJ databases">
        <title>WGS of Gossypium arboreum.</title>
        <authorList>
            <person name="Yu D."/>
        </authorList>
    </citation>
    <scope>NUCLEOTIDE SEQUENCE [LARGE SCALE GENOMIC DNA]</scope>
    <source>
        <tissue evidence="2">Leaf</tissue>
    </source>
</reference>
<evidence type="ECO:0000259" key="1">
    <source>
        <dbReference type="Pfam" id="PF03108"/>
    </source>
</evidence>
<organism evidence="2 3">
    <name type="scientific">Gossypium arboreum</name>
    <name type="common">Tree cotton</name>
    <name type="synonym">Gossypium nanking</name>
    <dbReference type="NCBI Taxonomy" id="29729"/>
    <lineage>
        <taxon>Eukaryota</taxon>
        <taxon>Viridiplantae</taxon>
        <taxon>Streptophyta</taxon>
        <taxon>Embryophyta</taxon>
        <taxon>Tracheophyta</taxon>
        <taxon>Spermatophyta</taxon>
        <taxon>Magnoliopsida</taxon>
        <taxon>eudicotyledons</taxon>
        <taxon>Gunneridae</taxon>
        <taxon>Pentapetalae</taxon>
        <taxon>rosids</taxon>
        <taxon>malvids</taxon>
        <taxon>Malvales</taxon>
        <taxon>Malvaceae</taxon>
        <taxon>Malvoideae</taxon>
        <taxon>Gossypium</taxon>
    </lineage>
</organism>
<sequence length="117" mass="13232">MHNVDLSQDNALEFPDVPYRRRDRISSSLDLGESEVGKEFSNKDSFLGAVKQHSIMNGVNYNMVKSKSDMFEAKCTVQDDTCSWKIMASLRKKIGLWEIKKYKGLYTCVAGTVSLTV</sequence>
<dbReference type="EMBL" id="JARKNE010000012">
    <property type="protein sequence ID" value="KAK5776715.1"/>
    <property type="molecule type" value="Genomic_DNA"/>
</dbReference>
<keyword evidence="3" id="KW-1185">Reference proteome</keyword>
<protein>
    <recommendedName>
        <fullName evidence="1">Transposase MuDR plant domain-containing protein</fullName>
    </recommendedName>
</protein>
<proteinExistence type="predicted"/>
<feature type="domain" description="Transposase MuDR plant" evidence="1">
    <location>
        <begin position="35"/>
        <end position="99"/>
    </location>
</feature>
<comment type="caution">
    <text evidence="2">The sequence shown here is derived from an EMBL/GenBank/DDBJ whole genome shotgun (WGS) entry which is preliminary data.</text>
</comment>
<dbReference type="Proteomes" id="UP001358586">
    <property type="component" value="Chromosome 12"/>
</dbReference>
<gene>
    <name evidence="2" type="ORF">PVK06_044677</name>
</gene>
<dbReference type="InterPro" id="IPR004332">
    <property type="entry name" value="Transposase_MuDR"/>
</dbReference>
<evidence type="ECO:0000313" key="2">
    <source>
        <dbReference type="EMBL" id="KAK5776715.1"/>
    </source>
</evidence>
<accession>A0ABR0MSA5</accession>
<evidence type="ECO:0000313" key="3">
    <source>
        <dbReference type="Proteomes" id="UP001358586"/>
    </source>
</evidence>
<name>A0ABR0MSA5_GOSAR</name>